<protein>
    <submittedName>
        <fullName evidence="2">Maleate isomerase</fullName>
        <ecNumber evidence="2">5.2.1.1</ecNumber>
    </submittedName>
</protein>
<dbReference type="EC" id="5.2.1.1" evidence="2"/>
<dbReference type="PANTHER" id="PTHR40267">
    <property type="entry name" value="BLR3294 PROTEIN"/>
    <property type="match status" value="1"/>
</dbReference>
<organism evidence="2 3">
    <name type="scientific">Kribbella aluminosa</name>
    <dbReference type="NCBI Taxonomy" id="416017"/>
    <lineage>
        <taxon>Bacteria</taxon>
        <taxon>Bacillati</taxon>
        <taxon>Actinomycetota</taxon>
        <taxon>Actinomycetes</taxon>
        <taxon>Propionibacteriales</taxon>
        <taxon>Kribbellaceae</taxon>
        <taxon>Kribbella</taxon>
    </lineage>
</organism>
<evidence type="ECO:0000313" key="2">
    <source>
        <dbReference type="EMBL" id="MBP2352882.1"/>
    </source>
</evidence>
<dbReference type="InterPro" id="IPR053714">
    <property type="entry name" value="Iso_Racemase_Enz_sf"/>
</dbReference>
<dbReference type="Gene3D" id="3.40.50.12500">
    <property type="match status" value="1"/>
</dbReference>
<dbReference type="EMBL" id="JAGINT010000001">
    <property type="protein sequence ID" value="MBP2352882.1"/>
    <property type="molecule type" value="Genomic_DNA"/>
</dbReference>
<feature type="compositionally biased region" description="Basic and acidic residues" evidence="1">
    <location>
        <begin position="43"/>
        <end position="53"/>
    </location>
</feature>
<feature type="region of interest" description="Disordered" evidence="1">
    <location>
        <begin position="35"/>
        <end position="64"/>
    </location>
</feature>
<dbReference type="Pfam" id="PF17645">
    <property type="entry name" value="Amdase"/>
    <property type="match status" value="1"/>
</dbReference>
<keyword evidence="2" id="KW-0413">Isomerase</keyword>
<reference evidence="2 3" key="1">
    <citation type="submission" date="2021-03" db="EMBL/GenBank/DDBJ databases">
        <title>Sequencing the genomes of 1000 actinobacteria strains.</title>
        <authorList>
            <person name="Klenk H.-P."/>
        </authorList>
    </citation>
    <scope>NUCLEOTIDE SEQUENCE [LARGE SCALE GENOMIC DNA]</scope>
    <source>
        <strain evidence="2 3">DSM 18824</strain>
    </source>
</reference>
<gene>
    <name evidence="2" type="ORF">JOF29_003965</name>
</gene>
<comment type="caution">
    <text evidence="2">The sequence shown here is derived from an EMBL/GenBank/DDBJ whole genome shotgun (WGS) entry which is preliminary data.</text>
</comment>
<evidence type="ECO:0000313" key="3">
    <source>
        <dbReference type="Proteomes" id="UP000755585"/>
    </source>
</evidence>
<name>A0ABS4UMK1_9ACTN</name>
<dbReference type="GO" id="GO:0050076">
    <property type="term" value="F:maleate isomerase activity"/>
    <property type="evidence" value="ECO:0007669"/>
    <property type="project" value="UniProtKB-EC"/>
</dbReference>
<dbReference type="RefSeq" id="WP_209695558.1">
    <property type="nucleotide sequence ID" value="NZ_BAAAVU010000006.1"/>
</dbReference>
<dbReference type="PANTHER" id="PTHR40267:SF1">
    <property type="entry name" value="BLR3294 PROTEIN"/>
    <property type="match status" value="1"/>
</dbReference>
<dbReference type="Proteomes" id="UP000755585">
    <property type="component" value="Unassembled WGS sequence"/>
</dbReference>
<accession>A0ABS4UMK1</accession>
<proteinExistence type="predicted"/>
<sequence>MDLNGVITVGVLTPHATPGPDVELPDMAPGRVRVKLSRTSNEVPRRRGPDDARPTTVPTSADGVRAQARPTFDKAVSALMPAAEVLALDRAASALMPTADMLALDEAAAVVMPAADVLAVASTGCGYVLGYDEESALVKGLRDRWGVPAYATSLSAVSALRSRDINRVSLVHPPWFGHALNDLGAEYFRGQGFEVVDARLADLPDDPSRVQPEMVVEWVAQHLSPGAEAIFIGGNGLRAARAILPLERRTGRLVLEANQVLLWSILRNVRAPVQGFGMLFD</sequence>
<keyword evidence="3" id="KW-1185">Reference proteome</keyword>
<dbReference type="InterPro" id="IPR026286">
    <property type="entry name" value="MaiA/AMDase"/>
</dbReference>
<evidence type="ECO:0000256" key="1">
    <source>
        <dbReference type="SAM" id="MobiDB-lite"/>
    </source>
</evidence>